<evidence type="ECO:0000256" key="1">
    <source>
        <dbReference type="SAM" id="Phobius"/>
    </source>
</evidence>
<accession>A0A0R1SN79</accession>
<evidence type="ECO:0008006" key="4">
    <source>
        <dbReference type="Google" id="ProtNLM"/>
    </source>
</evidence>
<reference evidence="2 3" key="1">
    <citation type="journal article" date="2015" name="Genome Announc.">
        <title>Expanding the biotechnology potential of lactobacilli through comparative genomics of 213 strains and associated genera.</title>
        <authorList>
            <person name="Sun Z."/>
            <person name="Harris H.M."/>
            <person name="McCann A."/>
            <person name="Guo C."/>
            <person name="Argimon S."/>
            <person name="Zhang W."/>
            <person name="Yang X."/>
            <person name="Jeffery I.B."/>
            <person name="Cooney J.C."/>
            <person name="Kagawa T.F."/>
            <person name="Liu W."/>
            <person name="Song Y."/>
            <person name="Salvetti E."/>
            <person name="Wrobel A."/>
            <person name="Rasinkangas P."/>
            <person name="Parkhill J."/>
            <person name="Rea M.C."/>
            <person name="O'Sullivan O."/>
            <person name="Ritari J."/>
            <person name="Douillard F.P."/>
            <person name="Paul Ross R."/>
            <person name="Yang R."/>
            <person name="Briner A.E."/>
            <person name="Felis G.E."/>
            <person name="de Vos W.M."/>
            <person name="Barrangou R."/>
            <person name="Klaenhammer T.R."/>
            <person name="Caufield P.W."/>
            <person name="Cui Y."/>
            <person name="Zhang H."/>
            <person name="O'Toole P.W."/>
        </authorList>
    </citation>
    <scope>NUCLEOTIDE SEQUENCE [LARGE SCALE GENOMIC DNA]</scope>
    <source>
        <strain evidence="2 3">DSM 14421</strain>
    </source>
</reference>
<dbReference type="EMBL" id="AZEY01000028">
    <property type="protein sequence ID" value="KRL67986.1"/>
    <property type="molecule type" value="Genomic_DNA"/>
</dbReference>
<feature type="transmembrane region" description="Helical" evidence="1">
    <location>
        <begin position="80"/>
        <end position="100"/>
    </location>
</feature>
<gene>
    <name evidence="2" type="ORF">FC85_GL002503</name>
</gene>
<comment type="caution">
    <text evidence="2">The sequence shown here is derived from an EMBL/GenBank/DDBJ whole genome shotgun (WGS) entry which is preliminary data.</text>
</comment>
<feature type="transmembrane region" description="Helical" evidence="1">
    <location>
        <begin position="53"/>
        <end position="74"/>
    </location>
</feature>
<evidence type="ECO:0000313" key="2">
    <source>
        <dbReference type="EMBL" id="KRL67986.1"/>
    </source>
</evidence>
<evidence type="ECO:0000313" key="3">
    <source>
        <dbReference type="Proteomes" id="UP000052013"/>
    </source>
</evidence>
<feature type="transmembrane region" description="Helical" evidence="1">
    <location>
        <begin position="12"/>
        <end position="28"/>
    </location>
</feature>
<protein>
    <recommendedName>
        <fullName evidence="4">Integral membrane protein</fullName>
    </recommendedName>
</protein>
<keyword evidence="1" id="KW-0812">Transmembrane</keyword>
<dbReference type="Proteomes" id="UP000052013">
    <property type="component" value="Unassembled WGS sequence"/>
</dbReference>
<organism evidence="2 3">
    <name type="scientific">Lentilactobacillus diolivorans DSM 14421</name>
    <dbReference type="NCBI Taxonomy" id="1423739"/>
    <lineage>
        <taxon>Bacteria</taxon>
        <taxon>Bacillati</taxon>
        <taxon>Bacillota</taxon>
        <taxon>Bacilli</taxon>
        <taxon>Lactobacillales</taxon>
        <taxon>Lactobacillaceae</taxon>
        <taxon>Lentilactobacillus</taxon>
    </lineage>
</organism>
<sequence>MAIDWGDEMMFSWAMLWALVPLAIGYLFRRGKLLFLIAGNNTATKPYDKRSQLAGRVVGLMMYVSALLVILVFIPNIPDLYYYILTVIYIIIWIVVIVYLNKSGPASG</sequence>
<keyword evidence="1" id="KW-1133">Transmembrane helix</keyword>
<dbReference type="AlphaFoldDB" id="A0A0R1SN79"/>
<dbReference type="InterPro" id="IPR017259">
    <property type="entry name" value="UCP037672"/>
</dbReference>
<keyword evidence="1" id="KW-0472">Membrane</keyword>
<proteinExistence type="predicted"/>
<name>A0A0R1SN79_9LACO</name>
<dbReference type="PATRIC" id="fig|1423739.3.peg.2604"/>
<dbReference type="Pfam" id="PF12650">
    <property type="entry name" value="DUF3784"/>
    <property type="match status" value="1"/>
</dbReference>
<dbReference type="STRING" id="1423739.FC85_GL002503"/>